<evidence type="ECO:0000313" key="1">
    <source>
        <dbReference type="EMBL" id="CAF1940239.1"/>
    </source>
</evidence>
<sequence>MLCIVIIQFCSVLYPSFKKVDFIKLKHEFIKHCRHLLYLAQIAYETEDSMITTDESFVTEQLFVVLKSFKDNYFSELHAFDTLEFEYEYDELADNEESDDEYEEMSDEGER</sequence>
<evidence type="ECO:0000313" key="3">
    <source>
        <dbReference type="Proteomes" id="UP000663887"/>
    </source>
</evidence>
<evidence type="ECO:0000313" key="2">
    <source>
        <dbReference type="EMBL" id="CAF2084629.1"/>
    </source>
</evidence>
<protein>
    <submittedName>
        <fullName evidence="2">Uncharacterized protein</fullName>
    </submittedName>
</protein>
<dbReference type="Proteomes" id="UP000663887">
    <property type="component" value="Unassembled WGS sequence"/>
</dbReference>
<dbReference type="EMBL" id="CAJNRG010006299">
    <property type="protein sequence ID" value="CAF2084629.1"/>
    <property type="molecule type" value="Genomic_DNA"/>
</dbReference>
<dbReference type="EMBL" id="CAJNRF010000102">
    <property type="protein sequence ID" value="CAF1940239.1"/>
    <property type="molecule type" value="Genomic_DNA"/>
</dbReference>
<dbReference type="AlphaFoldDB" id="A0A816SK69"/>
<gene>
    <name evidence="1" type="ORF">WKI299_LOCUS1810</name>
    <name evidence="2" type="ORF">XDN619_LOCUS15445</name>
</gene>
<dbReference type="Proteomes" id="UP000663856">
    <property type="component" value="Unassembled WGS sequence"/>
</dbReference>
<accession>A0A816SK69</accession>
<organism evidence="2 3">
    <name type="scientific">Rotaria magnacalcarata</name>
    <dbReference type="NCBI Taxonomy" id="392030"/>
    <lineage>
        <taxon>Eukaryota</taxon>
        <taxon>Metazoa</taxon>
        <taxon>Spiralia</taxon>
        <taxon>Gnathifera</taxon>
        <taxon>Rotifera</taxon>
        <taxon>Eurotatoria</taxon>
        <taxon>Bdelloidea</taxon>
        <taxon>Philodinida</taxon>
        <taxon>Philodinidae</taxon>
        <taxon>Rotaria</taxon>
    </lineage>
</organism>
<proteinExistence type="predicted"/>
<name>A0A816SK69_9BILA</name>
<reference evidence="2" key="1">
    <citation type="submission" date="2021-02" db="EMBL/GenBank/DDBJ databases">
        <authorList>
            <person name="Nowell W R."/>
        </authorList>
    </citation>
    <scope>NUCLEOTIDE SEQUENCE</scope>
</reference>
<comment type="caution">
    <text evidence="2">The sequence shown here is derived from an EMBL/GenBank/DDBJ whole genome shotgun (WGS) entry which is preliminary data.</text>
</comment>